<dbReference type="AlphaFoldDB" id="A0A0R3TEB9"/>
<accession>A0A0R3TEB9</accession>
<dbReference type="InterPro" id="IPR007696">
    <property type="entry name" value="DNA_mismatch_repair_MutS_core"/>
</dbReference>
<organism evidence="5">
    <name type="scientific">Rodentolepis nana</name>
    <name type="common">Dwarf tapeworm</name>
    <name type="synonym">Hymenolepis nana</name>
    <dbReference type="NCBI Taxonomy" id="102285"/>
    <lineage>
        <taxon>Eukaryota</taxon>
        <taxon>Metazoa</taxon>
        <taxon>Spiralia</taxon>
        <taxon>Lophotrochozoa</taxon>
        <taxon>Platyhelminthes</taxon>
        <taxon>Cestoda</taxon>
        <taxon>Eucestoda</taxon>
        <taxon>Cyclophyllidea</taxon>
        <taxon>Hymenolepididae</taxon>
        <taxon>Rodentolepis</taxon>
    </lineage>
</organism>
<comment type="similarity">
    <text evidence="1">Belongs to the DNA mismatch repair MutS family.</text>
</comment>
<feature type="domain" description="DNA mismatch repair protein MutS core" evidence="2">
    <location>
        <begin position="185"/>
        <end position="352"/>
    </location>
</feature>
<dbReference type="Pfam" id="PF05192">
    <property type="entry name" value="MutS_III"/>
    <property type="match status" value="1"/>
</dbReference>
<evidence type="ECO:0000256" key="1">
    <source>
        <dbReference type="ARBA" id="ARBA00006271"/>
    </source>
</evidence>
<evidence type="ECO:0000259" key="2">
    <source>
        <dbReference type="Pfam" id="PF05192"/>
    </source>
</evidence>
<dbReference type="WBParaSite" id="HNAJ_0000540801-mRNA-1">
    <property type="protein sequence ID" value="HNAJ_0000540801-mRNA-1"/>
    <property type="gene ID" value="HNAJ_0000540801"/>
</dbReference>
<dbReference type="PANTHER" id="PTHR11361:SF20">
    <property type="entry name" value="MUTS PROTEIN HOMOLOG 5"/>
    <property type="match status" value="1"/>
</dbReference>
<dbReference type="InterPro" id="IPR045076">
    <property type="entry name" value="MutS"/>
</dbReference>
<dbReference type="OrthoDB" id="29596at2759"/>
<dbReference type="GO" id="GO:0030983">
    <property type="term" value="F:mismatched DNA binding"/>
    <property type="evidence" value="ECO:0007669"/>
    <property type="project" value="InterPro"/>
</dbReference>
<gene>
    <name evidence="3" type="ORF">HNAJ_LOCUS5406</name>
</gene>
<dbReference type="Proteomes" id="UP000278807">
    <property type="component" value="Unassembled WGS sequence"/>
</dbReference>
<evidence type="ECO:0000313" key="3">
    <source>
        <dbReference type="EMBL" id="VDO01266.1"/>
    </source>
</evidence>
<evidence type="ECO:0000313" key="5">
    <source>
        <dbReference type="WBParaSite" id="HNAJ_0000540801-mRNA-1"/>
    </source>
</evidence>
<protein>
    <submittedName>
        <fullName evidence="5">MUTSd domain-containing protein</fullName>
    </submittedName>
</protein>
<dbReference type="PANTHER" id="PTHR11361">
    <property type="entry name" value="DNA MISMATCH REPAIR PROTEIN MUTS FAMILY MEMBER"/>
    <property type="match status" value="1"/>
</dbReference>
<reference evidence="3 4" key="2">
    <citation type="submission" date="2018-11" db="EMBL/GenBank/DDBJ databases">
        <authorList>
            <consortium name="Pathogen Informatics"/>
        </authorList>
    </citation>
    <scope>NUCLEOTIDE SEQUENCE [LARGE SCALE GENOMIC DNA]</scope>
</reference>
<dbReference type="STRING" id="102285.A0A0R3TEB9"/>
<dbReference type="EMBL" id="UZAE01004572">
    <property type="protein sequence ID" value="VDO01266.1"/>
    <property type="molecule type" value="Genomic_DNA"/>
</dbReference>
<keyword evidence="4" id="KW-1185">Reference proteome</keyword>
<dbReference type="GO" id="GO:0006298">
    <property type="term" value="P:mismatch repair"/>
    <property type="evidence" value="ECO:0007669"/>
    <property type="project" value="InterPro"/>
</dbReference>
<dbReference type="GO" id="GO:0005524">
    <property type="term" value="F:ATP binding"/>
    <property type="evidence" value="ECO:0007669"/>
    <property type="project" value="InterPro"/>
</dbReference>
<proteinExistence type="inferred from homology"/>
<name>A0A0R3TEB9_RODNA</name>
<dbReference type="SUPFAM" id="SSF48334">
    <property type="entry name" value="DNA repair protein MutS, domain III"/>
    <property type="match status" value="1"/>
</dbReference>
<dbReference type="GO" id="GO:0140664">
    <property type="term" value="F:ATP-dependent DNA damage sensor activity"/>
    <property type="evidence" value="ECO:0007669"/>
    <property type="project" value="InterPro"/>
</dbReference>
<dbReference type="InterPro" id="IPR036187">
    <property type="entry name" value="DNA_mismatch_repair_MutS_sf"/>
</dbReference>
<dbReference type="Gene3D" id="1.10.1420.10">
    <property type="match status" value="1"/>
</dbReference>
<dbReference type="GO" id="GO:0005634">
    <property type="term" value="C:nucleus"/>
    <property type="evidence" value="ECO:0007669"/>
    <property type="project" value="TreeGrafter"/>
</dbReference>
<dbReference type="GO" id="GO:0051026">
    <property type="term" value="P:chiasma assembly"/>
    <property type="evidence" value="ECO:0007669"/>
    <property type="project" value="TreeGrafter"/>
</dbReference>
<evidence type="ECO:0000313" key="4">
    <source>
        <dbReference type="Proteomes" id="UP000278807"/>
    </source>
</evidence>
<sequence length="377" mass="42675">MSLLNAQSGFHSNFTNEECSRDDEEAEEVYMAINCYGGVCGIAFSSPNGILKCVPDFQFNQEFTEVFTIILEVNPYLILGTEYTIGSLKDFTSTHGYYDSCLQRLHLIKLPYAPTFVDEGESAAYIMSILPKDSPQMIRAAGALLDYLAKRTSPVENFPFPSVGNVLDVQLYLRQELSNFKSPDYLNTCSSNLGSRLLSKWLRFPLQDMEELHRRQHAIEFLSKSANRSLHKTLISSTKRVGNIQRVLGKMHTSSASPNDWKILLQTLQSLKEILSVCYPHPELGTPFETPESVQSPQQVINSLLDKVAETIDMSSTSNHKRFIVRQGHHAWLDEWKQIYRCLPDILSRLAEHELNRLRGHVDACGLIYFPLVSSSS</sequence>
<reference evidence="5" key="1">
    <citation type="submission" date="2017-02" db="UniProtKB">
        <authorList>
            <consortium name="WormBaseParasite"/>
        </authorList>
    </citation>
    <scope>IDENTIFICATION</scope>
</reference>